<evidence type="ECO:0000313" key="2">
    <source>
        <dbReference type="Proteomes" id="UP001057221"/>
    </source>
</evidence>
<sequence length="93" mass="9896">MTILVLGALGRHTNLPVNERPETTFTATRPSADHLISATVSVHIAPSGESPTFDHFKLPKGVYARVRLMKGETLGFLVGDGEPDGVVSITEAV</sequence>
<accession>A0A9E7MRR0</accession>
<proteinExistence type="predicted"/>
<protein>
    <submittedName>
        <fullName evidence="1">Uncharacterized protein</fullName>
    </submittedName>
</protein>
<reference evidence="1 2" key="1">
    <citation type="submission" date="2022-05" db="EMBL/GenBank/DDBJ databases">
        <authorList>
            <person name="Friedrich I."/>
            <person name="Poehlein A."/>
            <person name="Schneider D."/>
            <person name="Hertel R."/>
            <person name="Daniel R."/>
        </authorList>
    </citation>
    <scope>NUCLEOTIDE SEQUENCE [LARGE SCALE GENOMIC DNA]</scope>
</reference>
<dbReference type="EMBL" id="ON529855">
    <property type="protein sequence ID" value="USN14617.1"/>
    <property type="molecule type" value="Genomic_DNA"/>
</dbReference>
<gene>
    <name evidence="1" type="ORF">DOMOVOI_01430</name>
</gene>
<evidence type="ECO:0000313" key="1">
    <source>
        <dbReference type="EMBL" id="USN14617.1"/>
    </source>
</evidence>
<dbReference type="Proteomes" id="UP001057221">
    <property type="component" value="Segment"/>
</dbReference>
<name>A0A9E7MRR0_9CAUD</name>
<keyword evidence="2" id="KW-1185">Reference proteome</keyword>
<organism evidence="1 2">
    <name type="scientific">Brevundimonas phage vB_BpoS-Domovoi</name>
    <dbReference type="NCBI Taxonomy" id="2948598"/>
    <lineage>
        <taxon>Viruses</taxon>
        <taxon>Duplodnaviria</taxon>
        <taxon>Heunggongvirae</taxon>
        <taxon>Uroviricota</taxon>
        <taxon>Caudoviricetes</taxon>
        <taxon>Jeanschmidtviridae</taxon>
        <taxon>Marchewkavirus</taxon>
        <taxon>Marchewkavirus domovoi</taxon>
    </lineage>
</organism>